<evidence type="ECO:0000313" key="4">
    <source>
        <dbReference type="Proteomes" id="UP000298030"/>
    </source>
</evidence>
<evidence type="ECO:0000259" key="2">
    <source>
        <dbReference type="Pfam" id="PF01926"/>
    </source>
</evidence>
<dbReference type="AlphaFoldDB" id="A0A4Y7SFA0"/>
<dbReference type="Pfam" id="PF01926">
    <property type="entry name" value="MMR_HSR1"/>
    <property type="match status" value="1"/>
</dbReference>
<dbReference type="EMBL" id="QPFP01000137">
    <property type="protein sequence ID" value="TEB20518.1"/>
    <property type="molecule type" value="Genomic_DNA"/>
</dbReference>
<protein>
    <recommendedName>
        <fullName evidence="2">G domain-containing protein</fullName>
    </recommendedName>
</protein>
<proteinExistence type="predicted"/>
<dbReference type="Gene3D" id="3.40.50.300">
    <property type="entry name" value="P-loop containing nucleotide triphosphate hydrolases"/>
    <property type="match status" value="2"/>
</dbReference>
<dbReference type="InterPro" id="IPR006073">
    <property type="entry name" value="GTP-bd"/>
</dbReference>
<feature type="domain" description="G" evidence="2">
    <location>
        <begin position="23"/>
        <end position="99"/>
    </location>
</feature>
<reference evidence="3 4" key="1">
    <citation type="journal article" date="2019" name="Nat. Ecol. Evol.">
        <title>Megaphylogeny resolves global patterns of mushroom evolution.</title>
        <authorList>
            <person name="Varga T."/>
            <person name="Krizsan K."/>
            <person name="Foldi C."/>
            <person name="Dima B."/>
            <person name="Sanchez-Garcia M."/>
            <person name="Sanchez-Ramirez S."/>
            <person name="Szollosi G.J."/>
            <person name="Szarkandi J.G."/>
            <person name="Papp V."/>
            <person name="Albert L."/>
            <person name="Andreopoulos W."/>
            <person name="Angelini C."/>
            <person name="Antonin V."/>
            <person name="Barry K.W."/>
            <person name="Bougher N.L."/>
            <person name="Buchanan P."/>
            <person name="Buyck B."/>
            <person name="Bense V."/>
            <person name="Catcheside P."/>
            <person name="Chovatia M."/>
            <person name="Cooper J."/>
            <person name="Damon W."/>
            <person name="Desjardin D."/>
            <person name="Finy P."/>
            <person name="Geml J."/>
            <person name="Haridas S."/>
            <person name="Hughes K."/>
            <person name="Justo A."/>
            <person name="Karasinski D."/>
            <person name="Kautmanova I."/>
            <person name="Kiss B."/>
            <person name="Kocsube S."/>
            <person name="Kotiranta H."/>
            <person name="LaButti K.M."/>
            <person name="Lechner B.E."/>
            <person name="Liimatainen K."/>
            <person name="Lipzen A."/>
            <person name="Lukacs Z."/>
            <person name="Mihaltcheva S."/>
            <person name="Morgado L.N."/>
            <person name="Niskanen T."/>
            <person name="Noordeloos M.E."/>
            <person name="Ohm R.A."/>
            <person name="Ortiz-Santana B."/>
            <person name="Ovrebo C."/>
            <person name="Racz N."/>
            <person name="Riley R."/>
            <person name="Savchenko A."/>
            <person name="Shiryaev A."/>
            <person name="Soop K."/>
            <person name="Spirin V."/>
            <person name="Szebenyi C."/>
            <person name="Tomsovsky M."/>
            <person name="Tulloss R.E."/>
            <person name="Uehling J."/>
            <person name="Grigoriev I.V."/>
            <person name="Vagvolgyi C."/>
            <person name="Papp T."/>
            <person name="Martin F.M."/>
            <person name="Miettinen O."/>
            <person name="Hibbett D.S."/>
            <person name="Nagy L.G."/>
        </authorList>
    </citation>
    <scope>NUCLEOTIDE SEQUENCE [LARGE SCALE GENOMIC DNA]</scope>
    <source>
        <strain evidence="3 4">FP101781</strain>
    </source>
</reference>
<dbReference type="CDD" id="cd00882">
    <property type="entry name" value="Ras_like_GTPase"/>
    <property type="match status" value="1"/>
</dbReference>
<comment type="caution">
    <text evidence="3">The sequence shown here is derived from an EMBL/GenBank/DDBJ whole genome shotgun (WGS) entry which is preliminary data.</text>
</comment>
<accession>A0A4Y7SFA0</accession>
<dbReference type="GO" id="GO:0005525">
    <property type="term" value="F:GTP binding"/>
    <property type="evidence" value="ECO:0007669"/>
    <property type="project" value="InterPro"/>
</dbReference>
<sequence length="537" mass="60119">MTPRRMGDPVLEGGIETDIVIPVMGLTKGGRSTFLNSLIGWSKFEVGKKLASCTAHVSSHVMEKAPSEYIKLNRALDGRRIVLVDTPGFDYTRLEDEEVLRRISEWLVASYRNGMRVGGVIYIHDISRDDFSRTSHVNLNMFSGLCGSSAMKRVAFVTTKWDRLKNTREGLDRVENLKADFWGYELLHGALVYHVQPQGGGLISPEHRAPWDIIHQLVAARRCELPINALQIQDEIVNRGHSLHDTAAGRVLRTSLESLRKVAQRLMRLERESNVRAQGGQAEADAARPGVPEGDVSHFQGNKSDVVLFVVGGVGVGKSAFVNHVLDGAFHTDPARANVDESLYSCTLTIEPVRLKPSNSDGRMGQVVLVDGPGFDDQFDLKNKKELMDGASNWLRRHYPTEHLPRRGIVYVVDISREPSDISRIVEFLNLQATIYLSTEIQSGDILLLTTKWGKRKSASQDQEAEGLLRKQALFRNVVEAGYQIFRIEDGTEKESALSAIQYFLEGSDTHHADNVAQRYHLLLENKLLQKLKTTKY</sequence>
<evidence type="ECO:0000313" key="3">
    <source>
        <dbReference type="EMBL" id="TEB20518.1"/>
    </source>
</evidence>
<dbReference type="SUPFAM" id="SSF52540">
    <property type="entry name" value="P-loop containing nucleoside triphosphate hydrolases"/>
    <property type="match status" value="2"/>
</dbReference>
<evidence type="ECO:0000256" key="1">
    <source>
        <dbReference type="SAM" id="MobiDB-lite"/>
    </source>
</evidence>
<feature type="region of interest" description="Disordered" evidence="1">
    <location>
        <begin position="273"/>
        <end position="295"/>
    </location>
</feature>
<keyword evidence="4" id="KW-1185">Reference proteome</keyword>
<organism evidence="3 4">
    <name type="scientific">Coprinellus micaceus</name>
    <name type="common">Glistening ink-cap mushroom</name>
    <name type="synonym">Coprinus micaceus</name>
    <dbReference type="NCBI Taxonomy" id="71717"/>
    <lineage>
        <taxon>Eukaryota</taxon>
        <taxon>Fungi</taxon>
        <taxon>Dikarya</taxon>
        <taxon>Basidiomycota</taxon>
        <taxon>Agaricomycotina</taxon>
        <taxon>Agaricomycetes</taxon>
        <taxon>Agaricomycetidae</taxon>
        <taxon>Agaricales</taxon>
        <taxon>Agaricineae</taxon>
        <taxon>Psathyrellaceae</taxon>
        <taxon>Coprinellus</taxon>
    </lineage>
</organism>
<dbReference type="InterPro" id="IPR027417">
    <property type="entry name" value="P-loop_NTPase"/>
</dbReference>
<dbReference type="OrthoDB" id="8954335at2759"/>
<dbReference type="Proteomes" id="UP000298030">
    <property type="component" value="Unassembled WGS sequence"/>
</dbReference>
<gene>
    <name evidence="3" type="ORF">FA13DRAFT_1800827</name>
</gene>
<name>A0A4Y7SFA0_COPMI</name>